<dbReference type="Proteomes" id="UP000431080">
    <property type="component" value="Unassembled WGS sequence"/>
</dbReference>
<feature type="region of interest" description="Disordered" evidence="3">
    <location>
        <begin position="2522"/>
        <end position="2559"/>
    </location>
</feature>
<dbReference type="InterPro" id="IPR050557">
    <property type="entry name" value="RTX_toxin/Mannuronan_C5-epim"/>
</dbReference>
<evidence type="ECO:0000256" key="3">
    <source>
        <dbReference type="SAM" id="MobiDB-lite"/>
    </source>
</evidence>
<keyword evidence="2" id="KW-0964">Secreted</keyword>
<feature type="compositionally biased region" description="Acidic residues" evidence="3">
    <location>
        <begin position="2275"/>
        <end position="2286"/>
    </location>
</feature>
<dbReference type="RefSeq" id="WP_153685084.1">
    <property type="nucleotide sequence ID" value="NZ_WJIF01000007.1"/>
</dbReference>
<dbReference type="GO" id="GO:0005576">
    <property type="term" value="C:extracellular region"/>
    <property type="evidence" value="ECO:0007669"/>
    <property type="project" value="UniProtKB-SubCell"/>
</dbReference>
<feature type="region of interest" description="Disordered" evidence="3">
    <location>
        <begin position="2103"/>
        <end position="2303"/>
    </location>
</feature>
<feature type="compositionally biased region" description="Acidic residues" evidence="3">
    <location>
        <begin position="2043"/>
        <end position="2058"/>
    </location>
</feature>
<feature type="compositionally biased region" description="Acidic residues" evidence="3">
    <location>
        <begin position="2170"/>
        <end position="2181"/>
    </location>
</feature>
<dbReference type="PROSITE" id="PS00330">
    <property type="entry name" value="HEMOLYSIN_CALCIUM"/>
    <property type="match status" value="3"/>
</dbReference>
<feature type="compositionally biased region" description="Low complexity" evidence="3">
    <location>
        <begin position="1885"/>
        <end position="1897"/>
    </location>
</feature>
<protein>
    <recommendedName>
        <fullName evidence="6">Calcium-binding protein</fullName>
    </recommendedName>
</protein>
<feature type="compositionally biased region" description="Gly residues" evidence="3">
    <location>
        <begin position="2154"/>
        <end position="2169"/>
    </location>
</feature>
<sequence>MRAHSRPNESAGTRASAAAVAVVTAWALGITGVIAPAAAEDLIVEPDDVAGARAGIAALAAVALADYEDTGPLAEALPLADTSPGVAPVIPGAALQLAAVLQQGVKDALVSGPPTAGLADFMQQVDGLDADVAGSSLDVSVANLVPDGDARGFDLTLRVSRTIDVPLAITDPDGPGGEPLTLTTAESDPAPYAVAFEFSGRIRTDALGARFWLDTTEGDPGVALTADLAGGDAFAFPGGGAAVGVADVEILDGSTVDVDADWTGTIDDTNADGRLTMFEPALEGTEVVPGELTAPAEQLTTFALAGSAAADLRFGSELLGLSTTPPPSLVLDADLGAVPEPLAELTATDDDLAAFEAFTRLGPVDLVSGLVQYGTLLRALQRHPNVDAALPLASGTLADLYDLGGEFAKLAEDLFEVTPDPTPDPANPQPLIDVGIATVGDLAARIASDIPGAPATITPVYDRDDESVRLDFVIHSELDGAPDVAPELEDQQPDDTPPPGQTAFGDQLLDDTGLRGVAASGDPVEAPTDLAVDIDLPIVIDLAEAAPASDDPATAVVEFESPMVYERFETELVDGAELRLVYEVSAAVRGEGQLGFVPATVGGAWSFQQDGSASTTEADVDPAAGEPATPRLTDLIPGLYEHEGAPPAFPVAIAERRAAIEAAYEVDGHGADPAQHLTESPGMFTVTGTGFDHTAYTVTPGNQEMELLRALDIDTSEPSALLGRALDGVGEVVAALDTVDSVLGGSPTVPFLNRGLERILRDTTGLKEQYDEFRGGSLPVDLGSLEQGLETALGLDVGFRLRDLDAGGGVEPALVTGLEGTKVAETDVPMSLLDADLPAIAGTSGEGALHAALTADLDLGLLIGLEPDAAAPPRLLDSSRVSVTAEVTETSPGSTQLGVHLGPFAAQLGDAANQTGRIAVGVRFALERSDAPEPGDPAEAPLELADFFSGTFGFTATSPAEGGKYTCDAPGQAPVEGAFACAAMPVLVDIGTGLQLPSGADPATPDSSDYLTVSVDDLTSAPDVSAPSSLGNLLDTAAFSFDSFEDGLKTISTILGLAITASQAGGELPVVGDDLTELADGLGTVKSFLDDPQIPGLPDADVNAAVYGDGGIRDVLAEKLIAAGVLRDSSYGAVGVSPADADDVPSITDIRVVAICDSGGTDVLCTGSESLTALRDLRFELELGQGARDLAGSGCPVGDAVACPGVADIPLSLGLPGLPITLTGTVTASAGWTVELGFGVSRDDGFYLLDNPVPGTGAADPEADGGLEEIRVNVGANLAPGVPITGRIGFIGMEATDRSTDPALPSGARLTAQLGLEAPGCDALDPATYGANVTGGAHCTTVMPITSFLSEDIGGFLGEPRIEGGITLDLHLSTGIADGGNVNDTLPTFTADFALGWTFDGDGLGDPEISLDRIAVAPGQMFTRMFGDVLRTLDPILAPTKPVREFLFSPIPVISDLSQYFGGDPVTMVDLAELFGVVDVSLLEDIDQLFGFLEQVQGLADGEPFVLVEHLALSTEVARGSPLTPDRATDVVDGPIDVDEGLVEGQVSGALGEKSDDFDTVRQEAEPSESDFSFPMFDDPSCLVGLLLGKDCSVVEWRPDALGVHMEYTQSFGPFFGVLYVTIGGALDVSAQVGAGVSTRGVRMLAESLFADPTIESPLDAAAKAGSAFLQSLYLTDLDASGKDIPEFTVSGTITAGAKLDIFIAEAGVKGGITATFGLNLNDTPEADGRMHIDEIVAKFKTPICLFDIEGKLIAFLEVYAEFGPCPFCYSDSWRLAEITLFEFSSSCEEQTPVLATEEGGWVVLNVGSRVSDRGAFEDVESESYAVRQLSAAPDGGGAYEFSVSAFGYTETRSGVGVRIIDALGGNDAFLFNGSGPGSKPGDLDPASPADPAASWPFTAPVEASTLGDGDDKIVTGDGDDTVNGGNGADSITLGNGTNTASGDHGDGTGEGTDTLIGGDGVDTLRGGGLSDTIDGGLEADVLRGDAGNDTVRGGKDKLSVPPGQTPPADKPNRFDGGDLIIGGAGDDGLTGGSGDDRIFGDDPPDADPSDDTVEPEGDPAPGTDGLDRIEGEGGADTIFGGGREDVVYGGYRLVATGVDASEDRVQGGDGHDRIYGSGGGDHLWGGRGADQAWGEDGDDDVHGQSDGDPDLRGGPGGDLVWGGGGDDGLFGDDGDDELIGDGDGAADAGTTGADRADGGAGADLVLGDDGTITGAPGSRVAQPSETAGVGDPSLGGGAGPDRIYGEGGGDTAFGGGDGDLVHGNGGEDTLQGETGDDEVWGDGDADQAFGGPGSDVVLGNGASDAVHGQEGIDLVIGGGIAVNAADAGDTFFGGPDHDRGFGDDVTIDAGLNGSLDALDAVTITPSADASTYGPDTGDGGTGRDELHGQDAADALFGDEDYDQLFGELDGDQLVGGAGPDDLVGDRGTIAPPARLVGPPSGGWQPGSPNGSPSTEVSLIDPGSGGDDAVWGDFRQAGDPWPTGGDDRGFGGHGTDTLRGGGFDDHLEGNAGQDRIFGFDEESDASMPDGTDGADDLIGGSSPVNPLADPDGANAAPDEGELEMEGNAADDVMTGDNAILTREADPGDADAWRTDPVTGGVFREVTLLDTEKTDAALDAVSGGDLMRGNADNDRMFGEGGGDRVKGDGAGDLVEGNQDGDWLEGNADEDDLIGGSSFPDQPDSGDVLWGGGGADVVAGDNACIVRDVPGVAFEPASCPALDEPGPDAFHFVTSLIGVETPRGVVLHDVDAPVTTESGRDLLNGGSGADAEFGQDGNDFLFGDGGADVQHGNGGSDVVVGDRQVGQYGGILLPPEVGGALPGLIAPPAGLPGAPSAGADLVGAAQPDGQDDQFGGSNVAGHRDAGDWVFGDGQADFQLGDNGELNRTLDGDEYAVYEERYPDNDAPDDGSAVVEREVTRYDVGAPAAAGVWGDDLIFGGDGTNPLISAGAGDGDDSQWGQDGADRLFGEDGADDQYGELGADILWGGDGEDAMLGDLGGVRTRFVEQDGSDPDDPDVQTHDSQGPPGMNLGGPDGGAQDAVLTPFEAHPLYRGTSLTHDGDGSALSPSGLTAGADDELRGGPGHDSMHGGLGDDLMNGDSGGDYLFGDDGADVMWGGRGHPATAPELPARNDPGADGEWIDVLYGGYGADNTEAGADILDYQPRPGVDPADWFRLVDAYADTAPGGTGAETRQHHHGIDWLYGGHNRDVLQGDVTKNGPNDGDKLLDWNGAFNLYTECNAAYGGWNIVRKHSPSNLALLQKLAYVMGVTDDFDGQPVLADVTAPDSSAYREAAIAYQKDDTKNSGKAFSGTPGHFEQYICTSD</sequence>
<feature type="compositionally biased region" description="Basic and acidic residues" evidence="3">
    <location>
        <begin position="2141"/>
        <end position="2152"/>
    </location>
</feature>
<dbReference type="EMBL" id="WJIF01000007">
    <property type="protein sequence ID" value="MRG60635.1"/>
    <property type="molecule type" value="Genomic_DNA"/>
</dbReference>
<evidence type="ECO:0000256" key="1">
    <source>
        <dbReference type="ARBA" id="ARBA00004613"/>
    </source>
</evidence>
<feature type="region of interest" description="Disordered" evidence="3">
    <location>
        <begin position="2367"/>
        <end position="2388"/>
    </location>
</feature>
<reference evidence="4 5" key="1">
    <citation type="submission" date="2019-10" db="EMBL/GenBank/DDBJ databases">
        <authorList>
            <person name="Nie G."/>
            <person name="Ming H."/>
            <person name="Yi B."/>
        </authorList>
    </citation>
    <scope>NUCLEOTIDE SEQUENCE [LARGE SCALE GENOMIC DNA]</scope>
    <source>
        <strain evidence="4 5">CFH 90414</strain>
    </source>
</reference>
<feature type="compositionally biased region" description="Basic and acidic residues" evidence="3">
    <location>
        <begin position="2103"/>
        <end position="2115"/>
    </location>
</feature>
<feature type="region of interest" description="Disordered" evidence="3">
    <location>
        <begin position="1976"/>
        <end position="2083"/>
    </location>
</feature>
<feature type="region of interest" description="Disordered" evidence="3">
    <location>
        <begin position="1874"/>
        <end position="1961"/>
    </location>
</feature>
<evidence type="ECO:0000256" key="2">
    <source>
        <dbReference type="ARBA" id="ARBA00022525"/>
    </source>
</evidence>
<keyword evidence="5" id="KW-1185">Reference proteome</keyword>
<evidence type="ECO:0008006" key="6">
    <source>
        <dbReference type="Google" id="ProtNLM"/>
    </source>
</evidence>
<dbReference type="PRINTS" id="PR00313">
    <property type="entry name" value="CABNDNGRPT"/>
</dbReference>
<comment type="caution">
    <text evidence="4">The sequence shown here is derived from an EMBL/GenBank/DDBJ whole genome shotgun (WGS) entry which is preliminary data.</text>
</comment>
<feature type="region of interest" description="Disordered" evidence="3">
    <location>
        <begin position="3003"/>
        <end position="3039"/>
    </location>
</feature>
<dbReference type="InterPro" id="IPR011049">
    <property type="entry name" value="Serralysin-like_metalloprot_C"/>
</dbReference>
<dbReference type="PANTHER" id="PTHR38340">
    <property type="entry name" value="S-LAYER PROTEIN"/>
    <property type="match status" value="1"/>
</dbReference>
<dbReference type="SUPFAM" id="SSF51120">
    <property type="entry name" value="beta-Roll"/>
    <property type="match status" value="6"/>
</dbReference>
<feature type="region of interest" description="Disordered" evidence="3">
    <location>
        <begin position="483"/>
        <end position="502"/>
    </location>
</feature>
<feature type="compositionally biased region" description="Polar residues" evidence="3">
    <location>
        <begin position="1933"/>
        <end position="1942"/>
    </location>
</feature>
<organism evidence="4 5">
    <name type="scientific">Agromyces agglutinans</name>
    <dbReference type="NCBI Taxonomy" id="2662258"/>
    <lineage>
        <taxon>Bacteria</taxon>
        <taxon>Bacillati</taxon>
        <taxon>Actinomycetota</taxon>
        <taxon>Actinomycetes</taxon>
        <taxon>Micrococcales</taxon>
        <taxon>Microbacteriaceae</taxon>
        <taxon>Agromyces</taxon>
    </lineage>
</organism>
<feature type="region of interest" description="Disordered" evidence="3">
    <location>
        <begin position="3051"/>
        <end position="3094"/>
    </location>
</feature>
<evidence type="ECO:0000313" key="4">
    <source>
        <dbReference type="EMBL" id="MRG60635.1"/>
    </source>
</evidence>
<dbReference type="InterPro" id="IPR001343">
    <property type="entry name" value="Hemolysn_Ca-bd"/>
</dbReference>
<dbReference type="GO" id="GO:0005509">
    <property type="term" value="F:calcium ion binding"/>
    <property type="evidence" value="ECO:0007669"/>
    <property type="project" value="InterPro"/>
</dbReference>
<dbReference type="Pfam" id="PF00353">
    <property type="entry name" value="HemolysinCabind"/>
    <property type="match status" value="14"/>
</dbReference>
<feature type="compositionally biased region" description="Gly residues" evidence="3">
    <location>
        <begin position="2234"/>
        <end position="2267"/>
    </location>
</feature>
<dbReference type="InterPro" id="IPR018511">
    <property type="entry name" value="Hemolysin-typ_Ca-bd_CS"/>
</dbReference>
<name>A0A6I2F5B6_9MICO</name>
<evidence type="ECO:0000313" key="5">
    <source>
        <dbReference type="Proteomes" id="UP000431080"/>
    </source>
</evidence>
<accession>A0A6I2F5B6</accession>
<proteinExistence type="predicted"/>
<gene>
    <name evidence="4" type="ORF">GE115_12260</name>
</gene>
<comment type="subcellular location">
    <subcellularLocation>
        <location evidence="1">Secreted</location>
    </subcellularLocation>
</comment>
<dbReference type="Gene3D" id="2.150.10.10">
    <property type="entry name" value="Serralysin-like metalloprotease, C-terminal"/>
    <property type="match status" value="3"/>
</dbReference>
<dbReference type="PANTHER" id="PTHR38340:SF1">
    <property type="entry name" value="S-LAYER PROTEIN"/>
    <property type="match status" value="1"/>
</dbReference>
<feature type="compositionally biased region" description="Gly residues" evidence="3">
    <location>
        <begin position="2117"/>
        <end position="2129"/>
    </location>
</feature>
<feature type="compositionally biased region" description="Gly residues" evidence="3">
    <location>
        <begin position="2020"/>
        <end position="2034"/>
    </location>
</feature>
<feature type="region of interest" description="Disordered" evidence="3">
    <location>
        <begin position="2410"/>
        <end position="2494"/>
    </location>
</feature>